<dbReference type="Proteomes" id="UP001358614">
    <property type="component" value="Chromosome 1"/>
</dbReference>
<keyword evidence="1" id="KW-0472">Membrane</keyword>
<dbReference type="RefSeq" id="XP_066081966.1">
    <property type="nucleotide sequence ID" value="XM_066225869.1"/>
</dbReference>
<evidence type="ECO:0000256" key="1">
    <source>
        <dbReference type="SAM" id="Phobius"/>
    </source>
</evidence>
<dbReference type="KEGG" id="ker:91100865"/>
<organism evidence="2 3">
    <name type="scientific">Kwoniella europaea PYCC6329</name>
    <dbReference type="NCBI Taxonomy" id="1423913"/>
    <lineage>
        <taxon>Eukaryota</taxon>
        <taxon>Fungi</taxon>
        <taxon>Dikarya</taxon>
        <taxon>Basidiomycota</taxon>
        <taxon>Agaricomycotina</taxon>
        <taxon>Tremellomycetes</taxon>
        <taxon>Tremellales</taxon>
        <taxon>Cryptococcaceae</taxon>
        <taxon>Kwoniella</taxon>
    </lineage>
</organism>
<name>A0AAX4KCV3_9TREE</name>
<accession>A0AAX4KCV3</accession>
<gene>
    <name evidence="2" type="ORF">V865_002061</name>
</gene>
<keyword evidence="1" id="KW-0812">Transmembrane</keyword>
<keyword evidence="1" id="KW-1133">Transmembrane helix</keyword>
<proteinExistence type="predicted"/>
<keyword evidence="3" id="KW-1185">Reference proteome</keyword>
<dbReference type="GeneID" id="91100865"/>
<protein>
    <submittedName>
        <fullName evidence="2">Uncharacterized protein</fullName>
    </submittedName>
</protein>
<evidence type="ECO:0000313" key="3">
    <source>
        <dbReference type="Proteomes" id="UP001358614"/>
    </source>
</evidence>
<dbReference type="EMBL" id="CP144089">
    <property type="protein sequence ID" value="WWD03999.1"/>
    <property type="molecule type" value="Genomic_DNA"/>
</dbReference>
<dbReference type="AlphaFoldDB" id="A0AAX4KCV3"/>
<reference evidence="2 3" key="1">
    <citation type="submission" date="2024-01" db="EMBL/GenBank/DDBJ databases">
        <title>Comparative genomics of Cryptococcus and Kwoniella reveals pathogenesis evolution and contrasting modes of karyotype evolution via chromosome fusion or intercentromeric recombination.</title>
        <authorList>
            <person name="Coelho M.A."/>
            <person name="David-Palma M."/>
            <person name="Shea T."/>
            <person name="Bowers K."/>
            <person name="McGinley-Smith S."/>
            <person name="Mohammad A.W."/>
            <person name="Gnirke A."/>
            <person name="Yurkov A.M."/>
            <person name="Nowrousian M."/>
            <person name="Sun S."/>
            <person name="Cuomo C.A."/>
            <person name="Heitman J."/>
        </authorList>
    </citation>
    <scope>NUCLEOTIDE SEQUENCE [LARGE SCALE GENOMIC DNA]</scope>
    <source>
        <strain evidence="2 3">PYCC6329</strain>
    </source>
</reference>
<sequence>MIGSQTFRPNDAPRYLHGLMASAILMAAELVWLCVWWYYYRWTNTKRDAGAAAAGLTQEEIDHANRLAGETDQTDLRESTRPVMEASNTDMVLTLTDCEQKTPVLDIVWRNLSQGAEYLY</sequence>
<feature type="transmembrane region" description="Helical" evidence="1">
    <location>
        <begin position="15"/>
        <end position="39"/>
    </location>
</feature>
<evidence type="ECO:0000313" key="2">
    <source>
        <dbReference type="EMBL" id="WWD03999.1"/>
    </source>
</evidence>